<dbReference type="GO" id="GO:0015662">
    <property type="term" value="F:P-type ion transporter activity"/>
    <property type="evidence" value="ECO:0007669"/>
    <property type="project" value="TreeGrafter"/>
</dbReference>
<dbReference type="InterPro" id="IPR023298">
    <property type="entry name" value="ATPase_P-typ_TM_dom_sf"/>
</dbReference>
<evidence type="ECO:0000256" key="3">
    <source>
        <dbReference type="ARBA" id="ARBA00022741"/>
    </source>
</evidence>
<keyword evidence="7" id="KW-1133">Transmembrane helix</keyword>
<evidence type="ECO:0000313" key="9">
    <source>
        <dbReference type="Proteomes" id="UP001445335"/>
    </source>
</evidence>
<keyword evidence="5" id="KW-0460">Magnesium</keyword>
<reference evidence="8 9" key="1">
    <citation type="journal article" date="2024" name="Nat. Commun.">
        <title>Phylogenomics reveals the evolutionary origins of lichenization in chlorophyte algae.</title>
        <authorList>
            <person name="Puginier C."/>
            <person name="Libourel C."/>
            <person name="Otte J."/>
            <person name="Skaloud P."/>
            <person name="Haon M."/>
            <person name="Grisel S."/>
            <person name="Petersen M."/>
            <person name="Berrin J.G."/>
            <person name="Delaux P.M."/>
            <person name="Dal Grande F."/>
            <person name="Keller J."/>
        </authorList>
    </citation>
    <scope>NUCLEOTIDE SEQUENCE [LARGE SCALE GENOMIC DNA]</scope>
    <source>
        <strain evidence="8 9">SAG 245.80</strain>
    </source>
</reference>
<evidence type="ECO:0000256" key="4">
    <source>
        <dbReference type="ARBA" id="ARBA00022840"/>
    </source>
</evidence>
<keyword evidence="7" id="KW-0472">Membrane</keyword>
<sequence length="178" mass="18901">MDLVLVPPADTVAPPIVPVTGPVLVVAGRTVVEEDAQAPDTDFAPNLVNTVCFLVQFLVMLVTFAVNYQGHPFNAALRENRAMVSTLKYGGIGFVVLVLDLVPGANSAMSLVAIPRPLARQMLGAAAVDLALTWAWENALRAAFPAPRPPAKGYQAFSRELAALERDAKQAAGRLKAE</sequence>
<dbReference type="GO" id="GO:0006874">
    <property type="term" value="P:intracellular calcium ion homeostasis"/>
    <property type="evidence" value="ECO:0007669"/>
    <property type="project" value="TreeGrafter"/>
</dbReference>
<keyword evidence="6" id="KW-1278">Translocase</keyword>
<dbReference type="PANTHER" id="PTHR45630:SF7">
    <property type="entry name" value="ENDOPLASMIC RETICULUM TRANSMEMBRANE HELIX TRANSLOCASE"/>
    <property type="match status" value="1"/>
</dbReference>
<accession>A0AAW1SD75</accession>
<dbReference type="Proteomes" id="UP001445335">
    <property type="component" value="Unassembled WGS sequence"/>
</dbReference>
<evidence type="ECO:0000256" key="5">
    <source>
        <dbReference type="ARBA" id="ARBA00022842"/>
    </source>
</evidence>
<name>A0AAW1SD75_9CHLO</name>
<evidence type="ECO:0000256" key="1">
    <source>
        <dbReference type="ARBA" id="ARBA00004141"/>
    </source>
</evidence>
<dbReference type="GO" id="GO:0005524">
    <property type="term" value="F:ATP binding"/>
    <property type="evidence" value="ECO:0007669"/>
    <property type="project" value="UniProtKB-KW"/>
</dbReference>
<dbReference type="PANTHER" id="PTHR45630">
    <property type="entry name" value="CATION-TRANSPORTING ATPASE-RELATED"/>
    <property type="match status" value="1"/>
</dbReference>
<comment type="subcellular location">
    <subcellularLocation>
        <location evidence="1">Membrane</location>
        <topology evidence="1">Multi-pass membrane protein</topology>
    </subcellularLocation>
</comment>
<keyword evidence="7" id="KW-0812">Transmembrane</keyword>
<evidence type="ECO:0000256" key="6">
    <source>
        <dbReference type="ARBA" id="ARBA00022967"/>
    </source>
</evidence>
<feature type="transmembrane region" description="Helical" evidence="7">
    <location>
        <begin position="47"/>
        <end position="68"/>
    </location>
</feature>
<proteinExistence type="predicted"/>
<protein>
    <submittedName>
        <fullName evidence="8">Uncharacterized protein</fullName>
    </submittedName>
</protein>
<dbReference type="GO" id="GO:0019829">
    <property type="term" value="F:ATPase-coupled monoatomic cation transmembrane transporter activity"/>
    <property type="evidence" value="ECO:0007669"/>
    <property type="project" value="TreeGrafter"/>
</dbReference>
<gene>
    <name evidence="8" type="ORF">WJX81_008107</name>
</gene>
<evidence type="ECO:0000256" key="7">
    <source>
        <dbReference type="SAM" id="Phobius"/>
    </source>
</evidence>
<dbReference type="GO" id="GO:0046872">
    <property type="term" value="F:metal ion binding"/>
    <property type="evidence" value="ECO:0007669"/>
    <property type="project" value="UniProtKB-KW"/>
</dbReference>
<dbReference type="GO" id="GO:0005789">
    <property type="term" value="C:endoplasmic reticulum membrane"/>
    <property type="evidence" value="ECO:0007669"/>
    <property type="project" value="TreeGrafter"/>
</dbReference>
<feature type="transmembrane region" description="Helical" evidence="7">
    <location>
        <begin position="89"/>
        <end position="114"/>
    </location>
</feature>
<organism evidence="8 9">
    <name type="scientific">Elliptochloris bilobata</name>
    <dbReference type="NCBI Taxonomy" id="381761"/>
    <lineage>
        <taxon>Eukaryota</taxon>
        <taxon>Viridiplantae</taxon>
        <taxon>Chlorophyta</taxon>
        <taxon>core chlorophytes</taxon>
        <taxon>Trebouxiophyceae</taxon>
        <taxon>Trebouxiophyceae incertae sedis</taxon>
        <taxon>Elliptochloris clade</taxon>
        <taxon>Elliptochloris</taxon>
    </lineage>
</organism>
<evidence type="ECO:0000313" key="8">
    <source>
        <dbReference type="EMBL" id="KAK9844208.1"/>
    </source>
</evidence>
<dbReference type="AlphaFoldDB" id="A0AAW1SD75"/>
<dbReference type="EMBL" id="JALJOU010000004">
    <property type="protein sequence ID" value="KAK9844208.1"/>
    <property type="molecule type" value="Genomic_DNA"/>
</dbReference>
<evidence type="ECO:0000256" key="2">
    <source>
        <dbReference type="ARBA" id="ARBA00022723"/>
    </source>
</evidence>
<keyword evidence="2" id="KW-0479">Metal-binding</keyword>
<comment type="caution">
    <text evidence="8">The sequence shown here is derived from an EMBL/GenBank/DDBJ whole genome shotgun (WGS) entry which is preliminary data.</text>
</comment>
<keyword evidence="9" id="KW-1185">Reference proteome</keyword>
<dbReference type="SUPFAM" id="SSF81665">
    <property type="entry name" value="Calcium ATPase, transmembrane domain M"/>
    <property type="match status" value="1"/>
</dbReference>
<keyword evidence="4" id="KW-0067">ATP-binding</keyword>
<keyword evidence="3" id="KW-0547">Nucleotide-binding</keyword>
<dbReference type="InterPro" id="IPR006544">
    <property type="entry name" value="P-type_TPase_V"/>
</dbReference>